<protein>
    <recommendedName>
        <fullName evidence="3">SsrA-binding protein</fullName>
    </recommendedName>
    <alternativeName>
        <fullName evidence="3">Small protein B</fullName>
    </alternativeName>
</protein>
<comment type="function">
    <text evidence="3">Required for rescue of stalled ribosomes mediated by trans-translation. Binds to transfer-messenger RNA (tmRNA), required for stable association of tmRNA with ribosomes. tmRNA and SmpB together mimic tRNA shape, replacing the anticodon stem-loop with SmpB. tmRNA is encoded by the ssrA gene; the 2 termini fold to resemble tRNA(Ala) and it encodes a 'tag peptide', a short internal open reading frame. During trans-translation Ala-aminoacylated tmRNA acts like a tRNA, entering the A-site of stalled ribosomes, displacing the stalled mRNA. The ribosome then switches to translate the ORF on the tmRNA; the nascent peptide is terminated with the 'tag peptide' encoded by the tmRNA and targeted for degradation. The ribosome is freed to recommence translation, which seems to be the essential function of trans-translation.</text>
</comment>
<dbReference type="Gene3D" id="2.40.280.10">
    <property type="match status" value="1"/>
</dbReference>
<name>A0A6I1GIH5_9BIFI</name>
<dbReference type="SUPFAM" id="SSF74982">
    <property type="entry name" value="Small protein B (SmpB)"/>
    <property type="match status" value="1"/>
</dbReference>
<keyword evidence="1 3" id="KW-0963">Cytoplasm</keyword>
<organism evidence="4 5">
    <name type="scientific">Bifidobacterium leontopitheci</name>
    <dbReference type="NCBI Taxonomy" id="2650774"/>
    <lineage>
        <taxon>Bacteria</taxon>
        <taxon>Bacillati</taxon>
        <taxon>Actinomycetota</taxon>
        <taxon>Actinomycetes</taxon>
        <taxon>Bifidobacteriales</taxon>
        <taxon>Bifidobacteriaceae</taxon>
        <taxon>Bifidobacterium</taxon>
    </lineage>
</organism>
<dbReference type="GO" id="GO:0005829">
    <property type="term" value="C:cytosol"/>
    <property type="evidence" value="ECO:0007669"/>
    <property type="project" value="TreeGrafter"/>
</dbReference>
<evidence type="ECO:0000313" key="5">
    <source>
        <dbReference type="Proteomes" id="UP000441772"/>
    </source>
</evidence>
<dbReference type="InterPro" id="IPR023620">
    <property type="entry name" value="SmpB"/>
</dbReference>
<dbReference type="PANTHER" id="PTHR30308">
    <property type="entry name" value="TMRNA-BINDING COMPONENT OF TRANS-TRANSLATION TAGGING COMPLEX"/>
    <property type="match status" value="1"/>
</dbReference>
<dbReference type="PROSITE" id="PS01317">
    <property type="entry name" value="SSRP"/>
    <property type="match status" value="1"/>
</dbReference>
<evidence type="ECO:0000256" key="2">
    <source>
        <dbReference type="ARBA" id="ARBA00022884"/>
    </source>
</evidence>
<evidence type="ECO:0000313" key="4">
    <source>
        <dbReference type="EMBL" id="KAB7790512.1"/>
    </source>
</evidence>
<keyword evidence="2 3" id="KW-0694">RNA-binding</keyword>
<dbReference type="InterPro" id="IPR000037">
    <property type="entry name" value="SsrA-bd_prot"/>
</dbReference>
<dbReference type="GO" id="GO:0070929">
    <property type="term" value="P:trans-translation"/>
    <property type="evidence" value="ECO:0007669"/>
    <property type="project" value="UniProtKB-UniRule"/>
</dbReference>
<gene>
    <name evidence="3" type="primary">smpB</name>
    <name evidence="4" type="ORF">F7D09_1008</name>
</gene>
<keyword evidence="5" id="KW-1185">Reference proteome</keyword>
<dbReference type="NCBIfam" id="NF003843">
    <property type="entry name" value="PRK05422.1"/>
    <property type="match status" value="1"/>
</dbReference>
<dbReference type="GO" id="GO:0003723">
    <property type="term" value="F:RNA binding"/>
    <property type="evidence" value="ECO:0007669"/>
    <property type="project" value="UniProtKB-UniRule"/>
</dbReference>
<dbReference type="EMBL" id="WBVT01000011">
    <property type="protein sequence ID" value="KAB7790512.1"/>
    <property type="molecule type" value="Genomic_DNA"/>
</dbReference>
<dbReference type="PANTHER" id="PTHR30308:SF2">
    <property type="entry name" value="SSRA-BINDING PROTEIN"/>
    <property type="match status" value="1"/>
</dbReference>
<reference evidence="4 5" key="1">
    <citation type="submission" date="2019-09" db="EMBL/GenBank/DDBJ databases">
        <title>Characterization of the phylogenetic diversity of two novel species belonging to the genus Bifidobacterium: Bifidobacterium cebidarum sp. nov. and Bifidobacterium leontopitheci sp. nov.</title>
        <authorList>
            <person name="Lugli G.A."/>
            <person name="Duranti S."/>
            <person name="Milani C."/>
            <person name="Turroni F."/>
            <person name="Ventura M."/>
        </authorList>
    </citation>
    <scope>NUCLEOTIDE SEQUENCE [LARGE SCALE GENOMIC DNA]</scope>
    <source>
        <strain evidence="4 5">LMG 31471</strain>
    </source>
</reference>
<evidence type="ECO:0000256" key="1">
    <source>
        <dbReference type="ARBA" id="ARBA00022490"/>
    </source>
</evidence>
<dbReference type="InterPro" id="IPR020081">
    <property type="entry name" value="SsrA-bd_prot_CS"/>
</dbReference>
<dbReference type="Proteomes" id="UP000441772">
    <property type="component" value="Unassembled WGS sequence"/>
</dbReference>
<comment type="subcellular location">
    <subcellularLocation>
        <location evidence="3">Cytoplasm</location>
    </subcellularLocation>
    <text evidence="3">The tmRNA-SmpB complex associates with stalled 70S ribosomes.</text>
</comment>
<sequence>MAKEQGTSIIAQNRRARHDYLIEDTYEAGIALTGTEVKSLREGRASLAEAFVSIDRRGEIWLEGANIPEYLNGTWNNHAPKRKRKLLLHAQQIAKLARQIEAKGYTIVPLSLYFKDGRVKAEIALARGKREFDKRQALREEQDKREALRVMRYRNMRSR</sequence>
<dbReference type="Pfam" id="PF01668">
    <property type="entry name" value="SmpB"/>
    <property type="match status" value="1"/>
</dbReference>
<comment type="caution">
    <text evidence="4">The sequence shown here is derived from an EMBL/GenBank/DDBJ whole genome shotgun (WGS) entry which is preliminary data.</text>
</comment>
<dbReference type="CDD" id="cd09294">
    <property type="entry name" value="SmpB"/>
    <property type="match status" value="1"/>
</dbReference>
<proteinExistence type="inferred from homology"/>
<dbReference type="AlphaFoldDB" id="A0A6I1GIH5"/>
<dbReference type="GO" id="GO:0070930">
    <property type="term" value="P:trans-translation-dependent protein tagging"/>
    <property type="evidence" value="ECO:0007669"/>
    <property type="project" value="TreeGrafter"/>
</dbReference>
<dbReference type="HAMAP" id="MF_00023">
    <property type="entry name" value="SmpB"/>
    <property type="match status" value="1"/>
</dbReference>
<accession>A0A6I1GIH5</accession>
<evidence type="ECO:0000256" key="3">
    <source>
        <dbReference type="HAMAP-Rule" id="MF_00023"/>
    </source>
</evidence>
<dbReference type="RefSeq" id="WP_152234358.1">
    <property type="nucleotide sequence ID" value="NZ_JBHSKZ010000010.1"/>
</dbReference>
<comment type="similarity">
    <text evidence="3">Belongs to the SmpB family.</text>
</comment>
<dbReference type="NCBIfam" id="TIGR00086">
    <property type="entry name" value="smpB"/>
    <property type="match status" value="1"/>
</dbReference>